<reference evidence="7" key="1">
    <citation type="submission" date="2021-01" db="EMBL/GenBank/DDBJ databases">
        <authorList>
            <person name="Corre E."/>
            <person name="Pelletier E."/>
            <person name="Niang G."/>
            <person name="Scheremetjew M."/>
            <person name="Finn R."/>
            <person name="Kale V."/>
            <person name="Holt S."/>
            <person name="Cochrane G."/>
            <person name="Meng A."/>
            <person name="Brown T."/>
            <person name="Cohen L."/>
        </authorList>
    </citation>
    <scope>NUCLEOTIDE SEQUENCE</scope>
    <source>
        <strain evidence="7">SAG 36.94</strain>
    </source>
</reference>
<comment type="subcellular location">
    <subcellularLocation>
        <location evidence="1 5">Nucleus</location>
    </subcellularLocation>
</comment>
<dbReference type="SUPFAM" id="SSF63393">
    <property type="entry name" value="RNA polymerase subunits"/>
    <property type="match status" value="1"/>
</dbReference>
<proteinExistence type="inferred from homology"/>
<dbReference type="SMART" id="SM01389">
    <property type="entry name" value="Spt4"/>
    <property type="match status" value="1"/>
</dbReference>
<dbReference type="InterPro" id="IPR029040">
    <property type="entry name" value="RPABC4/Spt4"/>
</dbReference>
<evidence type="ECO:0000313" key="7">
    <source>
        <dbReference type="EMBL" id="CAD9237848.1"/>
    </source>
</evidence>
<protein>
    <recommendedName>
        <fullName evidence="6">Spt4/RpoE2 zinc finger domain-containing protein</fullName>
    </recommendedName>
</protein>
<evidence type="ECO:0000259" key="6">
    <source>
        <dbReference type="SMART" id="SM01389"/>
    </source>
</evidence>
<accession>A0A7S1TIX5</accession>
<dbReference type="AlphaFoldDB" id="A0A7S1TIX5"/>
<evidence type="ECO:0000256" key="1">
    <source>
        <dbReference type="ARBA" id="ARBA00004123"/>
    </source>
</evidence>
<evidence type="ECO:0000256" key="3">
    <source>
        <dbReference type="ARBA" id="ARBA00023163"/>
    </source>
</evidence>
<dbReference type="PIRSF" id="PIRSF025023">
    <property type="entry name" value="Spt4"/>
    <property type="match status" value="1"/>
</dbReference>
<dbReference type="GO" id="GO:0008270">
    <property type="term" value="F:zinc ion binding"/>
    <property type="evidence" value="ECO:0007669"/>
    <property type="project" value="InterPro"/>
</dbReference>
<organism evidence="7">
    <name type="scientific">Compsopogon caeruleus</name>
    <dbReference type="NCBI Taxonomy" id="31354"/>
    <lineage>
        <taxon>Eukaryota</taxon>
        <taxon>Rhodophyta</taxon>
        <taxon>Compsopogonophyceae</taxon>
        <taxon>Compsopogonales</taxon>
        <taxon>Compsopogonaceae</taxon>
        <taxon>Compsopogon</taxon>
    </lineage>
</organism>
<comment type="similarity">
    <text evidence="2 5">Belongs to the SPT4 family.</text>
</comment>
<dbReference type="Pfam" id="PF06093">
    <property type="entry name" value="Spt4"/>
    <property type="match status" value="1"/>
</dbReference>
<dbReference type="GO" id="GO:0006355">
    <property type="term" value="P:regulation of DNA-templated transcription"/>
    <property type="evidence" value="ECO:0007669"/>
    <property type="project" value="InterPro"/>
</dbReference>
<dbReference type="CDD" id="cd07973">
    <property type="entry name" value="Spt4"/>
    <property type="match status" value="1"/>
</dbReference>
<dbReference type="InterPro" id="IPR009287">
    <property type="entry name" value="Spt4"/>
</dbReference>
<evidence type="ECO:0000256" key="4">
    <source>
        <dbReference type="ARBA" id="ARBA00023242"/>
    </source>
</evidence>
<dbReference type="GO" id="GO:0140673">
    <property type="term" value="P:transcription elongation-coupled chromatin remodeling"/>
    <property type="evidence" value="ECO:0007669"/>
    <property type="project" value="InterPro"/>
</dbReference>
<dbReference type="PANTHER" id="PTHR12882:SF1">
    <property type="entry name" value="TRANSCRIPTION ELONGATION FACTOR SPT4"/>
    <property type="match status" value="1"/>
</dbReference>
<dbReference type="GO" id="GO:0032044">
    <property type="term" value="C:DSIF complex"/>
    <property type="evidence" value="ECO:0007669"/>
    <property type="project" value="TreeGrafter"/>
</dbReference>
<dbReference type="InterPro" id="IPR022800">
    <property type="entry name" value="Spt4/RpoE2_Znf"/>
</dbReference>
<dbReference type="GO" id="GO:0000993">
    <property type="term" value="F:RNA polymerase II complex binding"/>
    <property type="evidence" value="ECO:0007669"/>
    <property type="project" value="TreeGrafter"/>
</dbReference>
<gene>
    <name evidence="7" type="ORF">CCAE0312_LOCUS9947</name>
</gene>
<keyword evidence="4 5" id="KW-0539">Nucleus</keyword>
<dbReference type="InterPro" id="IPR038510">
    <property type="entry name" value="Spt4_sf"/>
</dbReference>
<sequence>MDDYDSTTPTETSLNKLRACMNCSLVKSAHQFSIRGCENCPFLGLENDRERIQLCTTPNFSGLFSVMRPLESWVAKWQRIVKLRSGCYALSVEGELPEDIIEEMLENGGKAHRVRATSR</sequence>
<evidence type="ECO:0000256" key="5">
    <source>
        <dbReference type="PIRNR" id="PIRNR025023"/>
    </source>
</evidence>
<dbReference type="PANTHER" id="PTHR12882">
    <property type="entry name" value="SUPPRESSOR OF TY 4"/>
    <property type="match status" value="1"/>
</dbReference>
<name>A0A7S1TIX5_9RHOD</name>
<evidence type="ECO:0000256" key="2">
    <source>
        <dbReference type="ARBA" id="ARBA00010464"/>
    </source>
</evidence>
<dbReference type="Gene3D" id="3.30.40.210">
    <property type="match status" value="1"/>
</dbReference>
<keyword evidence="3 5" id="KW-0804">Transcription</keyword>
<dbReference type="EMBL" id="HBGH01017889">
    <property type="protein sequence ID" value="CAD9237848.1"/>
    <property type="molecule type" value="Transcribed_RNA"/>
</dbReference>
<feature type="domain" description="Spt4/RpoE2 zinc finger" evidence="6">
    <location>
        <begin position="17"/>
        <end position="93"/>
    </location>
</feature>